<evidence type="ECO:0000256" key="1">
    <source>
        <dbReference type="ARBA" id="ARBA00004651"/>
    </source>
</evidence>
<feature type="transmembrane region" description="Helical" evidence="10">
    <location>
        <begin position="103"/>
        <end position="122"/>
    </location>
</feature>
<accession>A0A1F6E133</accession>
<comment type="similarity">
    <text evidence="2">Belongs to the protease PrsW family.</text>
</comment>
<dbReference type="PANTHER" id="PTHR36844">
    <property type="entry name" value="PROTEASE PRSW"/>
    <property type="match status" value="1"/>
</dbReference>
<keyword evidence="9 10" id="KW-0472">Membrane</keyword>
<evidence type="ECO:0000313" key="11">
    <source>
        <dbReference type="EMBL" id="OGG67368.1"/>
    </source>
</evidence>
<reference evidence="11 12" key="1">
    <citation type="journal article" date="2016" name="Nat. Commun.">
        <title>Thousands of microbial genomes shed light on interconnected biogeochemical processes in an aquifer system.</title>
        <authorList>
            <person name="Anantharaman K."/>
            <person name="Brown C.T."/>
            <person name="Hug L.A."/>
            <person name="Sharon I."/>
            <person name="Castelle C.J."/>
            <person name="Probst A.J."/>
            <person name="Thomas B.C."/>
            <person name="Singh A."/>
            <person name="Wilkins M.J."/>
            <person name="Karaoz U."/>
            <person name="Brodie E.L."/>
            <person name="Williams K.H."/>
            <person name="Hubbard S.S."/>
            <person name="Banfield J.F."/>
        </authorList>
    </citation>
    <scope>NUCLEOTIDE SEQUENCE [LARGE SCALE GENOMIC DNA]</scope>
</reference>
<feature type="transmembrane region" description="Helical" evidence="10">
    <location>
        <begin position="142"/>
        <end position="162"/>
    </location>
</feature>
<dbReference type="GO" id="GO:0006508">
    <property type="term" value="P:proteolysis"/>
    <property type="evidence" value="ECO:0007669"/>
    <property type="project" value="UniProtKB-KW"/>
</dbReference>
<evidence type="ECO:0000256" key="2">
    <source>
        <dbReference type="ARBA" id="ARBA00009165"/>
    </source>
</evidence>
<dbReference type="EMBL" id="MFLN01000012">
    <property type="protein sequence ID" value="OGG67368.1"/>
    <property type="molecule type" value="Genomic_DNA"/>
</dbReference>
<comment type="caution">
    <text evidence="11">The sequence shown here is derived from an EMBL/GenBank/DDBJ whole genome shotgun (WGS) entry which is preliminary data.</text>
</comment>
<keyword evidence="6 10" id="KW-0812">Transmembrane</keyword>
<evidence type="ECO:0000256" key="9">
    <source>
        <dbReference type="ARBA" id="ARBA00023136"/>
    </source>
</evidence>
<evidence type="ECO:0000256" key="5">
    <source>
        <dbReference type="ARBA" id="ARBA00022670"/>
    </source>
</evidence>
<proteinExistence type="inferred from homology"/>
<dbReference type="Pfam" id="PF13367">
    <property type="entry name" value="PrsW-protease"/>
    <property type="match status" value="1"/>
</dbReference>
<evidence type="ECO:0000256" key="10">
    <source>
        <dbReference type="SAM" id="Phobius"/>
    </source>
</evidence>
<feature type="transmembrane region" description="Helical" evidence="10">
    <location>
        <begin position="6"/>
        <end position="25"/>
    </location>
</feature>
<dbReference type="InterPro" id="IPR023596">
    <property type="entry name" value="Peptidase_PrsW_arch/bac"/>
</dbReference>
<feature type="transmembrane region" description="Helical" evidence="10">
    <location>
        <begin position="174"/>
        <end position="194"/>
    </location>
</feature>
<keyword evidence="4" id="KW-1003">Cell membrane</keyword>
<sequence length="235" mass="25967">MQEFTPILGAVAGGVFPALAWLWFWRREDAPHPEPRRLIALAFFAGMVTVAVVIPIQKYVATFLATQMLIFTAWSAIEEIMKYAAARVTVLWRREDDEPIDPVIYMVAVALGFAALENTLFLLSPLAGDTAVQTILTGNLRFVGATLLHVLSSAVIGVALALSFYKPQRAKRVYALGGVILAVALHSVFNFLILNTAEEHLLRTFGLVWLGLVALLAVLEYVKRIHPMVTSRFSM</sequence>
<feature type="transmembrane region" description="Helical" evidence="10">
    <location>
        <begin position="37"/>
        <end position="54"/>
    </location>
</feature>
<dbReference type="InterPro" id="IPR026898">
    <property type="entry name" value="PrsW"/>
</dbReference>
<keyword evidence="5" id="KW-0645">Protease</keyword>
<keyword evidence="8 10" id="KW-1133">Transmembrane helix</keyword>
<gene>
    <name evidence="11" type="ORF">A3C21_02095</name>
</gene>
<dbReference type="PIRSF" id="PIRSF016933">
    <property type="entry name" value="PrsW"/>
    <property type="match status" value="1"/>
</dbReference>
<comment type="subcellular location">
    <subcellularLocation>
        <location evidence="1">Cell membrane</location>
        <topology evidence="1">Multi-pass membrane protein</topology>
    </subcellularLocation>
</comment>
<keyword evidence="7" id="KW-0378">Hydrolase</keyword>
<evidence type="ECO:0000313" key="12">
    <source>
        <dbReference type="Proteomes" id="UP000178572"/>
    </source>
</evidence>
<dbReference type="GO" id="GO:0005886">
    <property type="term" value="C:plasma membrane"/>
    <property type="evidence" value="ECO:0007669"/>
    <property type="project" value="UniProtKB-SubCell"/>
</dbReference>
<protein>
    <recommendedName>
        <fullName evidence="3">Protease PrsW</fullName>
    </recommendedName>
</protein>
<dbReference type="PANTHER" id="PTHR36844:SF1">
    <property type="entry name" value="PROTEASE PRSW"/>
    <property type="match status" value="1"/>
</dbReference>
<name>A0A1F6E133_9BACT</name>
<evidence type="ECO:0000256" key="3">
    <source>
        <dbReference type="ARBA" id="ARBA00018997"/>
    </source>
</evidence>
<evidence type="ECO:0000256" key="8">
    <source>
        <dbReference type="ARBA" id="ARBA00022989"/>
    </source>
</evidence>
<evidence type="ECO:0000256" key="7">
    <source>
        <dbReference type="ARBA" id="ARBA00022801"/>
    </source>
</evidence>
<dbReference type="GO" id="GO:0008233">
    <property type="term" value="F:peptidase activity"/>
    <property type="evidence" value="ECO:0007669"/>
    <property type="project" value="UniProtKB-KW"/>
</dbReference>
<evidence type="ECO:0000256" key="6">
    <source>
        <dbReference type="ARBA" id="ARBA00022692"/>
    </source>
</evidence>
<evidence type="ECO:0000256" key="4">
    <source>
        <dbReference type="ARBA" id="ARBA00022475"/>
    </source>
</evidence>
<organism evidence="11 12">
    <name type="scientific">Candidatus Kaiserbacteria bacterium RIFCSPHIGHO2_02_FULL_59_21</name>
    <dbReference type="NCBI Taxonomy" id="1798500"/>
    <lineage>
        <taxon>Bacteria</taxon>
        <taxon>Candidatus Kaiseribacteriota</taxon>
    </lineage>
</organism>
<dbReference type="AlphaFoldDB" id="A0A1F6E133"/>
<dbReference type="STRING" id="1798500.A3C21_02095"/>
<feature type="transmembrane region" description="Helical" evidence="10">
    <location>
        <begin position="200"/>
        <end position="222"/>
    </location>
</feature>
<feature type="transmembrane region" description="Helical" evidence="10">
    <location>
        <begin position="60"/>
        <end position="77"/>
    </location>
</feature>
<dbReference type="Proteomes" id="UP000178572">
    <property type="component" value="Unassembled WGS sequence"/>
</dbReference>